<reference evidence="1 2" key="1">
    <citation type="journal article" date="2019" name="Nat. Ecol. Evol.">
        <title>Megaphylogeny resolves global patterns of mushroom evolution.</title>
        <authorList>
            <person name="Varga T."/>
            <person name="Krizsan K."/>
            <person name="Foldi C."/>
            <person name="Dima B."/>
            <person name="Sanchez-Garcia M."/>
            <person name="Sanchez-Ramirez S."/>
            <person name="Szollosi G.J."/>
            <person name="Szarkandi J.G."/>
            <person name="Papp V."/>
            <person name="Albert L."/>
            <person name="Andreopoulos W."/>
            <person name="Angelini C."/>
            <person name="Antonin V."/>
            <person name="Barry K.W."/>
            <person name="Bougher N.L."/>
            <person name="Buchanan P."/>
            <person name="Buyck B."/>
            <person name="Bense V."/>
            <person name="Catcheside P."/>
            <person name="Chovatia M."/>
            <person name="Cooper J."/>
            <person name="Damon W."/>
            <person name="Desjardin D."/>
            <person name="Finy P."/>
            <person name="Geml J."/>
            <person name="Haridas S."/>
            <person name="Hughes K."/>
            <person name="Justo A."/>
            <person name="Karasinski D."/>
            <person name="Kautmanova I."/>
            <person name="Kiss B."/>
            <person name="Kocsube S."/>
            <person name="Kotiranta H."/>
            <person name="LaButti K.M."/>
            <person name="Lechner B.E."/>
            <person name="Liimatainen K."/>
            <person name="Lipzen A."/>
            <person name="Lukacs Z."/>
            <person name="Mihaltcheva S."/>
            <person name="Morgado L.N."/>
            <person name="Niskanen T."/>
            <person name="Noordeloos M.E."/>
            <person name="Ohm R.A."/>
            <person name="Ortiz-Santana B."/>
            <person name="Ovrebo C."/>
            <person name="Racz N."/>
            <person name="Riley R."/>
            <person name="Savchenko A."/>
            <person name="Shiryaev A."/>
            <person name="Soop K."/>
            <person name="Spirin V."/>
            <person name="Szebenyi C."/>
            <person name="Tomsovsky M."/>
            <person name="Tulloss R.E."/>
            <person name="Uehling J."/>
            <person name="Grigoriev I.V."/>
            <person name="Vagvolgyi C."/>
            <person name="Papp T."/>
            <person name="Martin F.M."/>
            <person name="Miettinen O."/>
            <person name="Hibbett D.S."/>
            <person name="Nagy L.G."/>
        </authorList>
    </citation>
    <scope>NUCLEOTIDE SEQUENCE [LARGE SCALE GENOMIC DNA]</scope>
    <source>
        <strain evidence="1 2">FP101781</strain>
    </source>
</reference>
<gene>
    <name evidence="1" type="ORF">FA13DRAFT_46769</name>
</gene>
<organism evidence="1 2">
    <name type="scientific">Coprinellus micaceus</name>
    <name type="common">Glistening ink-cap mushroom</name>
    <name type="synonym">Coprinus micaceus</name>
    <dbReference type="NCBI Taxonomy" id="71717"/>
    <lineage>
        <taxon>Eukaryota</taxon>
        <taxon>Fungi</taxon>
        <taxon>Dikarya</taxon>
        <taxon>Basidiomycota</taxon>
        <taxon>Agaricomycotina</taxon>
        <taxon>Agaricomycetes</taxon>
        <taxon>Agaricomycetidae</taxon>
        <taxon>Agaricales</taxon>
        <taxon>Agaricineae</taxon>
        <taxon>Psathyrellaceae</taxon>
        <taxon>Coprinellus</taxon>
    </lineage>
</organism>
<evidence type="ECO:0000313" key="1">
    <source>
        <dbReference type="EMBL" id="TEB40000.1"/>
    </source>
</evidence>
<dbReference type="EMBL" id="QPFP01000001">
    <property type="protein sequence ID" value="TEB40000.1"/>
    <property type="molecule type" value="Genomic_DNA"/>
</dbReference>
<keyword evidence="2" id="KW-1185">Reference proteome</keyword>
<evidence type="ECO:0000313" key="2">
    <source>
        <dbReference type="Proteomes" id="UP000298030"/>
    </source>
</evidence>
<dbReference type="OrthoDB" id="3062641at2759"/>
<proteinExistence type="predicted"/>
<accession>A0A4Y7U0P3</accession>
<protein>
    <submittedName>
        <fullName evidence="1">Uncharacterized protein</fullName>
    </submittedName>
</protein>
<dbReference type="Proteomes" id="UP000298030">
    <property type="component" value="Unassembled WGS sequence"/>
</dbReference>
<sequence>MPALYGMEQNASAESCKQAFDTLLSCPCASVCGFEARFSTCPCSTALLAVTLIFSLTLIYQVYKHLQRISNIGWATSSQSKRTLVDRHTTLNRTHHDGAEIALVGVWMSDDINPKLIHRIALSTIDNKTLERFTDNDGYLYGTSCSWLILDCYVPVSEVESPSLLRPRAQRRAEDSTSILRGPARVPRILG</sequence>
<comment type="caution">
    <text evidence="1">The sequence shown here is derived from an EMBL/GenBank/DDBJ whole genome shotgun (WGS) entry which is preliminary data.</text>
</comment>
<name>A0A4Y7U0P3_COPMI</name>
<dbReference type="AlphaFoldDB" id="A0A4Y7U0P3"/>